<keyword evidence="2" id="KW-1185">Reference proteome</keyword>
<comment type="caution">
    <text evidence="1">The sequence shown here is derived from an EMBL/GenBank/DDBJ whole genome shotgun (WGS) entry which is preliminary data.</text>
</comment>
<dbReference type="EMBL" id="JADBGQ010000008">
    <property type="protein sequence ID" value="KAG5384514.1"/>
    <property type="molecule type" value="Genomic_DNA"/>
</dbReference>
<gene>
    <name evidence="1" type="primary">A09g509710.1_BraROA</name>
    <name evidence="1" type="ORF">IGI04_035984</name>
</gene>
<protein>
    <submittedName>
        <fullName evidence="1">Uncharacterized protein</fullName>
    </submittedName>
</protein>
<reference evidence="1 2" key="1">
    <citation type="submission" date="2021-03" db="EMBL/GenBank/DDBJ databases">
        <authorList>
            <person name="King G.J."/>
            <person name="Bancroft I."/>
            <person name="Baten A."/>
            <person name="Bloomfield J."/>
            <person name="Borpatragohain P."/>
            <person name="He Z."/>
            <person name="Irish N."/>
            <person name="Irwin J."/>
            <person name="Liu K."/>
            <person name="Mauleon R.P."/>
            <person name="Moore J."/>
            <person name="Morris R."/>
            <person name="Ostergaard L."/>
            <person name="Wang B."/>
            <person name="Wells R."/>
        </authorList>
    </citation>
    <scope>NUCLEOTIDE SEQUENCE [LARGE SCALE GENOMIC DNA]</scope>
    <source>
        <strain evidence="1">R-o-18</strain>
        <tissue evidence="1">Leaf</tissue>
    </source>
</reference>
<dbReference type="Proteomes" id="UP000823674">
    <property type="component" value="Chromosome A09"/>
</dbReference>
<accession>A0ABQ7LD46</accession>
<organism evidence="1 2">
    <name type="scientific">Brassica rapa subsp. trilocularis</name>
    <dbReference type="NCBI Taxonomy" id="1813537"/>
    <lineage>
        <taxon>Eukaryota</taxon>
        <taxon>Viridiplantae</taxon>
        <taxon>Streptophyta</taxon>
        <taxon>Embryophyta</taxon>
        <taxon>Tracheophyta</taxon>
        <taxon>Spermatophyta</taxon>
        <taxon>Magnoliopsida</taxon>
        <taxon>eudicotyledons</taxon>
        <taxon>Gunneridae</taxon>
        <taxon>Pentapetalae</taxon>
        <taxon>rosids</taxon>
        <taxon>malvids</taxon>
        <taxon>Brassicales</taxon>
        <taxon>Brassicaceae</taxon>
        <taxon>Brassiceae</taxon>
        <taxon>Brassica</taxon>
    </lineage>
</organism>
<sequence>MFQNPASSGSDGSISNKQHCKKTIIEGSVDEGNDYISTSRSVGCGYSVETNTFRGGDVVLKNRIIDVDEYFVDAHVTQVKGGEKFMKEIQVSENMVIMI</sequence>
<name>A0ABQ7LD46_BRACM</name>
<proteinExistence type="predicted"/>
<evidence type="ECO:0000313" key="2">
    <source>
        <dbReference type="Proteomes" id="UP000823674"/>
    </source>
</evidence>
<evidence type="ECO:0000313" key="1">
    <source>
        <dbReference type="EMBL" id="KAG5384514.1"/>
    </source>
</evidence>